<gene>
    <name evidence="1" type="ORF">ESO86_03450</name>
</gene>
<comment type="caution">
    <text evidence="1">The sequence shown here is derived from an EMBL/GenBank/DDBJ whole genome shotgun (WGS) entry which is preliminary data.</text>
</comment>
<dbReference type="RefSeq" id="WP_129233493.1">
    <property type="nucleotide sequence ID" value="NZ_SDPL01000031.1"/>
</dbReference>
<keyword evidence="2" id="KW-1185">Reference proteome</keyword>
<accession>A0A4Q2JQ33</accession>
<organism evidence="1 2">
    <name type="scientific">Agromyces binzhouensis</name>
    <dbReference type="NCBI Taxonomy" id="1817495"/>
    <lineage>
        <taxon>Bacteria</taxon>
        <taxon>Bacillati</taxon>
        <taxon>Actinomycetota</taxon>
        <taxon>Actinomycetes</taxon>
        <taxon>Micrococcales</taxon>
        <taxon>Microbacteriaceae</taxon>
        <taxon>Agromyces</taxon>
    </lineage>
</organism>
<evidence type="ECO:0000313" key="1">
    <source>
        <dbReference type="EMBL" id="RXZ50142.1"/>
    </source>
</evidence>
<dbReference type="OrthoDB" id="4869642at2"/>
<sequence>MGGYRPADATSVVEHEDVLYAATLPSGPILVLDGISGLIWEVACEDSDAPVVDRVAELTGADPGDIRSEVERFVGDLVDRGLLVPRAG</sequence>
<dbReference type="EMBL" id="SDPL01000031">
    <property type="protein sequence ID" value="RXZ50142.1"/>
    <property type="molecule type" value="Genomic_DNA"/>
</dbReference>
<dbReference type="InterPro" id="IPR041881">
    <property type="entry name" value="PqqD_sf"/>
</dbReference>
<reference evidence="1 2" key="1">
    <citation type="submission" date="2019-01" db="EMBL/GenBank/DDBJ databases">
        <authorList>
            <person name="Li J."/>
        </authorList>
    </citation>
    <scope>NUCLEOTIDE SEQUENCE [LARGE SCALE GENOMIC DNA]</scope>
    <source>
        <strain evidence="1 2">CGMCC 4.7180</strain>
    </source>
</reference>
<dbReference type="Pfam" id="PF05402">
    <property type="entry name" value="PqqD"/>
    <property type="match status" value="1"/>
</dbReference>
<dbReference type="InterPro" id="IPR008792">
    <property type="entry name" value="PQQD"/>
</dbReference>
<dbReference type="Proteomes" id="UP000292881">
    <property type="component" value="Unassembled WGS sequence"/>
</dbReference>
<protein>
    <submittedName>
        <fullName evidence="1">PqqD family protein</fullName>
    </submittedName>
</protein>
<evidence type="ECO:0000313" key="2">
    <source>
        <dbReference type="Proteomes" id="UP000292881"/>
    </source>
</evidence>
<proteinExistence type="predicted"/>
<dbReference type="AlphaFoldDB" id="A0A4Q2JQ33"/>
<dbReference type="Gene3D" id="1.10.10.1150">
    <property type="entry name" value="Coenzyme PQQ synthesis protein D (PqqD)"/>
    <property type="match status" value="1"/>
</dbReference>
<name>A0A4Q2JQ33_9MICO</name>